<proteinExistence type="inferred from homology"/>
<dbReference type="AlphaFoldDB" id="A0A3N4JXE6"/>
<name>A0A3N4JXE6_9PEZI</name>
<dbReference type="STRING" id="1336337.A0A3N4JXE6"/>
<dbReference type="Proteomes" id="UP000276215">
    <property type="component" value="Unassembled WGS sequence"/>
</dbReference>
<dbReference type="PANTHER" id="PTHR31571:SF5">
    <property type="entry name" value="ALTERED INHERITANCE OF MITOCHONDRIA PROTEIN 6"/>
    <property type="match status" value="1"/>
</dbReference>
<comment type="similarity">
    <text evidence="1">Belongs to the AIM6 family.</text>
</comment>
<dbReference type="GO" id="GO:0008081">
    <property type="term" value="F:phosphoric diester hydrolase activity"/>
    <property type="evidence" value="ECO:0007669"/>
    <property type="project" value="InterPro"/>
</dbReference>
<dbReference type="InterPro" id="IPR051236">
    <property type="entry name" value="HAT_RTT109-like"/>
</dbReference>
<dbReference type="InterPro" id="IPR039559">
    <property type="entry name" value="AIM6_PI-PLC-like_dom"/>
</dbReference>
<dbReference type="GO" id="GO:0006629">
    <property type="term" value="P:lipid metabolic process"/>
    <property type="evidence" value="ECO:0007669"/>
    <property type="project" value="InterPro"/>
</dbReference>
<dbReference type="PANTHER" id="PTHR31571">
    <property type="entry name" value="ALTERED INHERITANCE OF MITOCHONDRIA PROTEIN 6"/>
    <property type="match status" value="1"/>
</dbReference>
<dbReference type="EMBL" id="ML120370">
    <property type="protein sequence ID" value="RPB01898.1"/>
    <property type="molecule type" value="Genomic_DNA"/>
</dbReference>
<feature type="chain" id="PRO_5018131848" evidence="2">
    <location>
        <begin position="22"/>
        <end position="308"/>
    </location>
</feature>
<evidence type="ECO:0000313" key="4">
    <source>
        <dbReference type="Proteomes" id="UP000276215"/>
    </source>
</evidence>
<evidence type="ECO:0000256" key="2">
    <source>
        <dbReference type="SAM" id="SignalP"/>
    </source>
</evidence>
<keyword evidence="4" id="KW-1185">Reference proteome</keyword>
<evidence type="ECO:0000313" key="3">
    <source>
        <dbReference type="EMBL" id="RPB01898.1"/>
    </source>
</evidence>
<reference evidence="3 4" key="1">
    <citation type="journal article" date="2018" name="Nat. Ecol. Evol.">
        <title>Pezizomycetes genomes reveal the molecular basis of ectomycorrhizal truffle lifestyle.</title>
        <authorList>
            <person name="Murat C."/>
            <person name="Payen T."/>
            <person name="Noel B."/>
            <person name="Kuo A."/>
            <person name="Morin E."/>
            <person name="Chen J."/>
            <person name="Kohler A."/>
            <person name="Krizsan K."/>
            <person name="Balestrini R."/>
            <person name="Da Silva C."/>
            <person name="Montanini B."/>
            <person name="Hainaut M."/>
            <person name="Levati E."/>
            <person name="Barry K.W."/>
            <person name="Belfiori B."/>
            <person name="Cichocki N."/>
            <person name="Clum A."/>
            <person name="Dockter R.B."/>
            <person name="Fauchery L."/>
            <person name="Guy J."/>
            <person name="Iotti M."/>
            <person name="Le Tacon F."/>
            <person name="Lindquist E.A."/>
            <person name="Lipzen A."/>
            <person name="Malagnac F."/>
            <person name="Mello A."/>
            <person name="Molinier V."/>
            <person name="Miyauchi S."/>
            <person name="Poulain J."/>
            <person name="Riccioni C."/>
            <person name="Rubini A."/>
            <person name="Sitrit Y."/>
            <person name="Splivallo R."/>
            <person name="Traeger S."/>
            <person name="Wang M."/>
            <person name="Zifcakova L."/>
            <person name="Wipf D."/>
            <person name="Zambonelli A."/>
            <person name="Paolocci F."/>
            <person name="Nowrousian M."/>
            <person name="Ottonello S."/>
            <person name="Baldrian P."/>
            <person name="Spatafora J.W."/>
            <person name="Henrissat B."/>
            <person name="Nagy L.G."/>
            <person name="Aury J.M."/>
            <person name="Wincker P."/>
            <person name="Grigoriev I.V."/>
            <person name="Bonfante P."/>
            <person name="Martin F.M."/>
        </authorList>
    </citation>
    <scope>NUCLEOTIDE SEQUENCE [LARGE SCALE GENOMIC DNA]</scope>
    <source>
        <strain evidence="3 4">120613-1</strain>
    </source>
</reference>
<accession>A0A3N4JXE6</accession>
<protein>
    <submittedName>
        <fullName evidence="3">Alkaline phosphatase</fullName>
    </submittedName>
</protein>
<dbReference type="CDD" id="cd08577">
    <property type="entry name" value="PI-PLCc_GDPD_SF_unchar3"/>
    <property type="match status" value="1"/>
</dbReference>
<dbReference type="SUPFAM" id="SSF51695">
    <property type="entry name" value="PLC-like phosphodiesterases"/>
    <property type="match status" value="1"/>
</dbReference>
<dbReference type="InterPro" id="IPR017946">
    <property type="entry name" value="PLC-like_Pdiesterase_TIM-brl"/>
</dbReference>
<feature type="signal peptide" evidence="2">
    <location>
        <begin position="1"/>
        <end position="21"/>
    </location>
</feature>
<gene>
    <name evidence="3" type="ORF">L873DRAFT_1674599</name>
</gene>
<dbReference type="Gene3D" id="3.20.20.190">
    <property type="entry name" value="Phosphatidylinositol (PI) phosphodiesterase"/>
    <property type="match status" value="1"/>
</dbReference>
<sequence>MRFTTLLGLGVGLAGIAGARSGIMEVLDEWTEGPYARYPTDFTRGVIPKGMHSHNDYWRDVPLYSAIANGAISVEADVWLYNETLYIGHDTSSLTESRTFESLYINPLVEILKKQNPTSRFVPSKTRNGVFDTSTGQTLFLFVDLKTSGKQTWPAVVKALAPLRALEYLSAIKDNVLIPGPVTVIGTGSTPLDAVRPLSTRDYFFDGPLQALDSQNITRSISPVASAQLSAAVGEIGHEGLNATQREMVKMQVEAAHKKGIYVRYWDLPAWPVSVRNRVWKDLVRAGVDLLNVDDLEAGAGVIGAVEW</sequence>
<keyword evidence="2" id="KW-0732">Signal</keyword>
<dbReference type="OrthoDB" id="4153866at2759"/>
<organism evidence="3 4">
    <name type="scientific">Choiromyces venosus 120613-1</name>
    <dbReference type="NCBI Taxonomy" id="1336337"/>
    <lineage>
        <taxon>Eukaryota</taxon>
        <taxon>Fungi</taxon>
        <taxon>Dikarya</taxon>
        <taxon>Ascomycota</taxon>
        <taxon>Pezizomycotina</taxon>
        <taxon>Pezizomycetes</taxon>
        <taxon>Pezizales</taxon>
        <taxon>Tuberaceae</taxon>
        <taxon>Choiromyces</taxon>
    </lineage>
</organism>
<evidence type="ECO:0000256" key="1">
    <source>
        <dbReference type="ARBA" id="ARBA00008858"/>
    </source>
</evidence>